<dbReference type="Pfam" id="PF01910">
    <property type="entry name" value="Thiamine_BP"/>
    <property type="match status" value="1"/>
</dbReference>
<name>I6Z4H8_MELRP</name>
<dbReference type="Gene3D" id="3.30.70.930">
    <property type="match status" value="1"/>
</dbReference>
<dbReference type="InterPro" id="IPR029756">
    <property type="entry name" value="MTH1187/YkoF-like"/>
</dbReference>
<evidence type="ECO:0000313" key="2">
    <source>
        <dbReference type="EMBL" id="AFN74045.1"/>
    </source>
</evidence>
<gene>
    <name evidence="2" type="ordered locus">MROS_0804</name>
</gene>
<dbReference type="RefSeq" id="WP_014855481.1">
    <property type="nucleotide sequence ID" value="NC_018178.1"/>
</dbReference>
<organism evidence="2 3">
    <name type="scientific">Melioribacter roseus (strain DSM 23840 / JCM 17771 / VKM B-2668 / P3M-2)</name>
    <dbReference type="NCBI Taxonomy" id="1191523"/>
    <lineage>
        <taxon>Bacteria</taxon>
        <taxon>Pseudomonadati</taxon>
        <taxon>Ignavibacteriota</taxon>
        <taxon>Ignavibacteria</taxon>
        <taxon>Ignavibacteriales</taxon>
        <taxon>Melioribacteraceae</taxon>
        <taxon>Melioribacter</taxon>
    </lineage>
</organism>
<dbReference type="AlphaFoldDB" id="I6Z4H8"/>
<proteinExistence type="predicted"/>
<dbReference type="HOGENOM" id="CLU_190595_0_0_10"/>
<dbReference type="Proteomes" id="UP000009011">
    <property type="component" value="Chromosome"/>
</dbReference>
<reference evidence="2 3" key="1">
    <citation type="journal article" date="2013" name="PLoS ONE">
        <title>Genomic analysis of Melioribacter roseus, facultatively anaerobic organotrophic bacterium representing a novel deep lineage within Bacteriodetes/Chlorobi group.</title>
        <authorList>
            <person name="Kadnikov V.V."/>
            <person name="Mardanov A.V."/>
            <person name="Podosokorskaya O.A."/>
            <person name="Gavrilov S.N."/>
            <person name="Kublanov I.V."/>
            <person name="Beletsky A.V."/>
            <person name="Bonch-Osmolovskaya E.A."/>
            <person name="Ravin N.V."/>
        </authorList>
    </citation>
    <scope>NUCLEOTIDE SEQUENCE [LARGE SCALE GENOMIC DNA]</scope>
    <source>
        <strain evidence="3">JCM 17771 / P3M-2</strain>
    </source>
</reference>
<dbReference type="eggNOG" id="COG0011">
    <property type="taxonomic scope" value="Bacteria"/>
</dbReference>
<feature type="domain" description="Thiamine-binding protein" evidence="1">
    <location>
        <begin position="9"/>
        <end position="70"/>
    </location>
</feature>
<dbReference type="SUPFAM" id="SSF89957">
    <property type="entry name" value="MTH1187/YkoF-like"/>
    <property type="match status" value="1"/>
</dbReference>
<sequence>MAKKIMTCEFAFVPVQSHDYIAEVETVLDIIRECGLEYNIGEMSTIIKGESDKIFALMERIYNDRYDKSKFIISVRMSNVCGC</sequence>
<dbReference type="KEGG" id="mro:MROS_0804"/>
<keyword evidence="3" id="KW-1185">Reference proteome</keyword>
<evidence type="ECO:0000313" key="3">
    <source>
        <dbReference type="Proteomes" id="UP000009011"/>
    </source>
</evidence>
<accession>I6Z4H8</accession>
<dbReference type="OrthoDB" id="5886358at2"/>
<dbReference type="STRING" id="1191523.MROS_0804"/>
<dbReference type="EMBL" id="CP003557">
    <property type="protein sequence ID" value="AFN74045.1"/>
    <property type="molecule type" value="Genomic_DNA"/>
</dbReference>
<dbReference type="InterPro" id="IPR002767">
    <property type="entry name" value="Thiamine_BP"/>
</dbReference>
<evidence type="ECO:0000259" key="1">
    <source>
        <dbReference type="Pfam" id="PF01910"/>
    </source>
</evidence>
<protein>
    <recommendedName>
        <fullName evidence="1">Thiamine-binding protein domain-containing protein</fullName>
    </recommendedName>
</protein>